<accession>A0ABQ3YNA0</accession>
<dbReference type="Proteomes" id="UP000637628">
    <property type="component" value="Unassembled WGS sequence"/>
</dbReference>
<comment type="caution">
    <text evidence="2">The sequence shown here is derived from an EMBL/GenBank/DDBJ whole genome shotgun (WGS) entry which is preliminary data.</text>
</comment>
<keyword evidence="3" id="KW-1185">Reference proteome</keyword>
<name>A0ABQ3YNA0_9ACTN</name>
<evidence type="ECO:0000313" key="3">
    <source>
        <dbReference type="Proteomes" id="UP000637628"/>
    </source>
</evidence>
<feature type="region of interest" description="Disordered" evidence="1">
    <location>
        <begin position="222"/>
        <end position="250"/>
    </location>
</feature>
<evidence type="ECO:0000313" key="2">
    <source>
        <dbReference type="EMBL" id="GID99036.1"/>
    </source>
</evidence>
<reference evidence="2 3" key="1">
    <citation type="submission" date="2021-01" db="EMBL/GenBank/DDBJ databases">
        <title>Whole genome shotgun sequence of Actinoplanes durhamensis NBRC 14914.</title>
        <authorList>
            <person name="Komaki H."/>
            <person name="Tamura T."/>
        </authorList>
    </citation>
    <scope>NUCLEOTIDE SEQUENCE [LARGE SCALE GENOMIC DNA]</scope>
    <source>
        <strain evidence="2 3">NBRC 14914</strain>
    </source>
</reference>
<gene>
    <name evidence="2" type="ORF">Adu01nite_03870</name>
</gene>
<protein>
    <recommendedName>
        <fullName evidence="4">Secreted protein</fullName>
    </recommendedName>
</protein>
<organism evidence="2 3">
    <name type="scientific">Paractinoplanes durhamensis</name>
    <dbReference type="NCBI Taxonomy" id="113563"/>
    <lineage>
        <taxon>Bacteria</taxon>
        <taxon>Bacillati</taxon>
        <taxon>Actinomycetota</taxon>
        <taxon>Actinomycetes</taxon>
        <taxon>Micromonosporales</taxon>
        <taxon>Micromonosporaceae</taxon>
        <taxon>Paractinoplanes</taxon>
    </lineage>
</organism>
<dbReference type="EMBL" id="BOML01000004">
    <property type="protein sequence ID" value="GID99036.1"/>
    <property type="molecule type" value="Genomic_DNA"/>
</dbReference>
<dbReference type="RefSeq" id="WP_203724457.1">
    <property type="nucleotide sequence ID" value="NZ_BAAATX010000004.1"/>
</dbReference>
<evidence type="ECO:0008006" key="4">
    <source>
        <dbReference type="Google" id="ProtNLM"/>
    </source>
</evidence>
<evidence type="ECO:0000256" key="1">
    <source>
        <dbReference type="SAM" id="MobiDB-lite"/>
    </source>
</evidence>
<proteinExistence type="predicted"/>
<sequence length="250" mass="26116">MRRHHLLAAAAVAVLILIGVWSAPTRPSASSPSISAIGGDDAGDARATTTYDGAMVRKRAAIAVHPVAGADRAKIRSELAAAAKKADVGALTEATFAVFSEEMLNYLVPEMTFVLPEGVPVTRGEAFMRDHQPADVAFYLVEPVLLHDLTFAVVPAAGVTPTAVRDAEDSEGILADTLNHYETAVQSAGVTVRYFGAILSDPAIAAVRDAMARAAQVPADRVQVTANEPGPGIDLSNGGPLLDDESPHHH</sequence>